<evidence type="ECO:0000313" key="1">
    <source>
        <dbReference type="EMBL" id="KAJ8541610.1"/>
    </source>
</evidence>
<comment type="caution">
    <text evidence="1">The sequence shown here is derived from an EMBL/GenBank/DDBJ whole genome shotgun (WGS) entry which is preliminary data.</text>
</comment>
<keyword evidence="2" id="KW-1185">Reference proteome</keyword>
<accession>A0A9Q1R5Y8</accession>
<dbReference type="Proteomes" id="UP001152561">
    <property type="component" value="Unassembled WGS sequence"/>
</dbReference>
<organism evidence="1 2">
    <name type="scientific">Anisodus acutangulus</name>
    <dbReference type="NCBI Taxonomy" id="402998"/>
    <lineage>
        <taxon>Eukaryota</taxon>
        <taxon>Viridiplantae</taxon>
        <taxon>Streptophyta</taxon>
        <taxon>Embryophyta</taxon>
        <taxon>Tracheophyta</taxon>
        <taxon>Spermatophyta</taxon>
        <taxon>Magnoliopsida</taxon>
        <taxon>eudicotyledons</taxon>
        <taxon>Gunneridae</taxon>
        <taxon>Pentapetalae</taxon>
        <taxon>asterids</taxon>
        <taxon>lamiids</taxon>
        <taxon>Solanales</taxon>
        <taxon>Solanaceae</taxon>
        <taxon>Solanoideae</taxon>
        <taxon>Hyoscyameae</taxon>
        <taxon>Anisodus</taxon>
    </lineage>
</organism>
<dbReference type="EMBL" id="JAJAGQ010000015">
    <property type="protein sequence ID" value="KAJ8541610.1"/>
    <property type="molecule type" value="Genomic_DNA"/>
</dbReference>
<dbReference type="PANTHER" id="PTHR35994">
    <property type="entry name" value="EXPRESSED PROTEIN"/>
    <property type="match status" value="1"/>
</dbReference>
<dbReference type="OrthoDB" id="781981at2759"/>
<dbReference type="AlphaFoldDB" id="A0A9Q1R5Y8"/>
<proteinExistence type="predicted"/>
<sequence length="111" mass="12541">MGVLFKGKGVGDSSWRKKQGLVIRDNGNSFKIVPSEERDDFTSVIEKEEWKKSRQDMERHLMTSELLEGLDGSNTLIAEGNNLVDAKLFMVLIEPIASEFQNRNRTLSVPS</sequence>
<dbReference type="PANTHER" id="PTHR35994:SF1">
    <property type="entry name" value="PLASTID TRANSCRIPTIONALLY ACTIVE PROTEIN 6, CHLOROPLASTIC"/>
    <property type="match status" value="1"/>
</dbReference>
<evidence type="ECO:0000313" key="2">
    <source>
        <dbReference type="Proteomes" id="UP001152561"/>
    </source>
</evidence>
<gene>
    <name evidence="1" type="ORF">K7X08_002426</name>
</gene>
<reference evidence="2" key="1">
    <citation type="journal article" date="2023" name="Proc. Natl. Acad. Sci. U.S.A.">
        <title>Genomic and structural basis for evolution of tropane alkaloid biosynthesis.</title>
        <authorList>
            <person name="Wanga Y.-J."/>
            <person name="Taina T."/>
            <person name="Yua J.-Y."/>
            <person name="Lia J."/>
            <person name="Xua B."/>
            <person name="Chenc J."/>
            <person name="D'Auriad J.C."/>
            <person name="Huanga J.-P."/>
            <person name="Huanga S.-X."/>
        </authorList>
    </citation>
    <scope>NUCLEOTIDE SEQUENCE [LARGE SCALE GENOMIC DNA]</scope>
    <source>
        <strain evidence="2">cv. KIB-2019</strain>
    </source>
</reference>
<name>A0A9Q1R5Y8_9SOLA</name>
<dbReference type="InterPro" id="IPR044710">
    <property type="entry name" value="PTAC6"/>
</dbReference>
<dbReference type="GO" id="GO:0000427">
    <property type="term" value="C:plastid-encoded plastid RNA polymerase complex"/>
    <property type="evidence" value="ECO:0007669"/>
    <property type="project" value="InterPro"/>
</dbReference>
<protein>
    <submittedName>
        <fullName evidence="1">Uncharacterized protein</fullName>
    </submittedName>
</protein>